<dbReference type="GO" id="GO:0016301">
    <property type="term" value="F:kinase activity"/>
    <property type="evidence" value="ECO:0007669"/>
    <property type="project" value="UniProtKB-KW"/>
</dbReference>
<sequence length="228" mass="24187">MKKLISAETVRAAHAAGEHALCVSPREHIVTPEARVVAERLGLALTEGDNAATAAGPAPAAETPAAPSSETEALAEIRAQVLSRLPPGSVAPELVEQLVRKAAAELQGATEREPAIKCVRAQDVRMGIFDGAGPGQQVGIADVITAADGSSMAAGFMQWEQAFFPWTLNYDEVDLVLEGELHIRRDEQTTVAKAGDVVFIPKGSSIEFGTPSRVRFLYVAYPANWQSC</sequence>
<dbReference type="SUPFAM" id="SSF51182">
    <property type="entry name" value="RmlC-like cupins"/>
    <property type="match status" value="1"/>
</dbReference>
<dbReference type="Gene3D" id="2.60.120.10">
    <property type="entry name" value="Jelly Rolls"/>
    <property type="match status" value="1"/>
</dbReference>
<dbReference type="RefSeq" id="WP_166450340.1">
    <property type="nucleotide sequence ID" value="NZ_JAAOMA010000001.1"/>
</dbReference>
<dbReference type="Pfam" id="PF06249">
    <property type="entry name" value="EutQ"/>
    <property type="match status" value="1"/>
</dbReference>
<feature type="compositionally biased region" description="Low complexity" evidence="1">
    <location>
        <begin position="51"/>
        <end position="69"/>
    </location>
</feature>
<dbReference type="PANTHER" id="PTHR36169">
    <property type="entry name" value="ETHANOLAMINE UTILIZATION PROTEIN EUTQ"/>
    <property type="match status" value="1"/>
</dbReference>
<evidence type="ECO:0000313" key="2">
    <source>
        <dbReference type="EMBL" id="NHR03605.1"/>
    </source>
</evidence>
<keyword evidence="2" id="KW-0418">Kinase</keyword>
<keyword evidence="2" id="KW-0808">Transferase</keyword>
<evidence type="ECO:0000313" key="3">
    <source>
        <dbReference type="Proteomes" id="UP001515641"/>
    </source>
</evidence>
<gene>
    <name evidence="2" type="primary">eutQ</name>
    <name evidence="2" type="ORF">HA052_00215</name>
</gene>
<dbReference type="Proteomes" id="UP001515641">
    <property type="component" value="Unassembled WGS sequence"/>
</dbReference>
<reference evidence="2 3" key="1">
    <citation type="submission" date="2020-03" db="EMBL/GenBank/DDBJ databases">
        <title>Draft genome sequence of environmentally isolated cultures.</title>
        <authorList>
            <person name="Wilson H.S."/>
            <person name="De Leon M.E."/>
        </authorList>
    </citation>
    <scope>NUCLEOTIDE SEQUENCE [LARGE SCALE GENOMIC DNA]</scope>
    <source>
        <strain evidence="2 3">HSC-31F16</strain>
    </source>
</reference>
<dbReference type="InterPro" id="IPR014710">
    <property type="entry name" value="RmlC-like_jellyroll"/>
</dbReference>
<organism evidence="2 3">
    <name type="scientific">Chromobacterium fluminis</name>
    <dbReference type="NCBI Taxonomy" id="3044269"/>
    <lineage>
        <taxon>Bacteria</taxon>
        <taxon>Pseudomonadati</taxon>
        <taxon>Pseudomonadota</taxon>
        <taxon>Betaproteobacteria</taxon>
        <taxon>Neisseriales</taxon>
        <taxon>Chromobacteriaceae</taxon>
        <taxon>Chromobacterium</taxon>
    </lineage>
</organism>
<name>A0ABX0KYD4_9NEIS</name>
<dbReference type="CDD" id="cd02228">
    <property type="entry name" value="cupin_EutQ"/>
    <property type="match status" value="1"/>
</dbReference>
<proteinExistence type="predicted"/>
<dbReference type="InterPro" id="IPR010424">
    <property type="entry name" value="EutQ"/>
</dbReference>
<dbReference type="EMBL" id="JAAOMA010000001">
    <property type="protein sequence ID" value="NHR03605.1"/>
    <property type="molecule type" value="Genomic_DNA"/>
</dbReference>
<keyword evidence="3" id="KW-1185">Reference proteome</keyword>
<evidence type="ECO:0000256" key="1">
    <source>
        <dbReference type="SAM" id="MobiDB-lite"/>
    </source>
</evidence>
<comment type="caution">
    <text evidence="2">The sequence shown here is derived from an EMBL/GenBank/DDBJ whole genome shotgun (WGS) entry which is preliminary data.</text>
</comment>
<dbReference type="NCBIfam" id="NF012001">
    <property type="entry name" value="PRK15457.1"/>
    <property type="match status" value="1"/>
</dbReference>
<protein>
    <submittedName>
        <fullName evidence="2">Ethanolamine utilization acetate kinase EutQ</fullName>
    </submittedName>
</protein>
<accession>A0ABX0KYD4</accession>
<dbReference type="PANTHER" id="PTHR36169:SF1">
    <property type="entry name" value="ACETATE KINASE EUTQ"/>
    <property type="match status" value="1"/>
</dbReference>
<feature type="region of interest" description="Disordered" evidence="1">
    <location>
        <begin position="50"/>
        <end position="69"/>
    </location>
</feature>
<dbReference type="InterPro" id="IPR011051">
    <property type="entry name" value="RmlC_Cupin_sf"/>
</dbReference>